<dbReference type="GO" id="GO:0014826">
    <property type="term" value="P:vein smooth muscle contraction"/>
    <property type="evidence" value="ECO:0000318"/>
    <property type="project" value="GO_Central"/>
</dbReference>
<evidence type="ECO:0000256" key="1">
    <source>
        <dbReference type="ARBA" id="ARBA00003023"/>
    </source>
</evidence>
<feature type="region of interest" description="Disordered" evidence="11">
    <location>
        <begin position="41"/>
        <end position="99"/>
    </location>
</feature>
<dbReference type="PRINTS" id="PR00365">
    <property type="entry name" value="ENDOTHELIN"/>
</dbReference>
<comment type="function">
    <text evidence="1">Endothelins are endothelium-derived vasoconstrictor peptides.</text>
</comment>
<accession>A0A8J0TZ89</accession>
<organism evidence="14 15">
    <name type="scientific">Xenopus laevis</name>
    <name type="common">African clawed frog</name>
    <dbReference type="NCBI Taxonomy" id="8355"/>
    <lineage>
        <taxon>Eukaryota</taxon>
        <taxon>Metazoa</taxon>
        <taxon>Chordata</taxon>
        <taxon>Craniata</taxon>
        <taxon>Vertebrata</taxon>
        <taxon>Euteleostomi</taxon>
        <taxon>Amphibia</taxon>
        <taxon>Batrachia</taxon>
        <taxon>Anura</taxon>
        <taxon>Pipoidea</taxon>
        <taxon>Pipidae</taxon>
        <taxon>Xenopodinae</taxon>
        <taxon>Xenopus</taxon>
        <taxon>Xenopus</taxon>
    </lineage>
</organism>
<dbReference type="GO" id="GO:0031708">
    <property type="term" value="F:endothelin B receptor binding"/>
    <property type="evidence" value="ECO:0000318"/>
    <property type="project" value="GO_Central"/>
</dbReference>
<evidence type="ECO:0000313" key="15">
    <source>
        <dbReference type="RefSeq" id="XP_018093731.1"/>
    </source>
</evidence>
<evidence type="ECO:0000256" key="5">
    <source>
        <dbReference type="ARBA" id="ARBA00022729"/>
    </source>
</evidence>
<dbReference type="GO" id="GO:0019229">
    <property type="term" value="P:regulation of vasoconstriction"/>
    <property type="evidence" value="ECO:0007669"/>
    <property type="project" value="InterPro"/>
</dbReference>
<keyword evidence="5 12" id="KW-0732">Signal</keyword>
<dbReference type="CTD" id="108702637"/>
<dbReference type="RefSeq" id="XP_018093731.1">
    <property type="nucleotide sequence ID" value="XM_018238242.2"/>
</dbReference>
<dbReference type="AlphaFoldDB" id="A0A8J0TZ89"/>
<dbReference type="InterPro" id="IPR001928">
    <property type="entry name" value="Endothln-like_toxin"/>
</dbReference>
<dbReference type="GO" id="GO:0005179">
    <property type="term" value="F:hormone activity"/>
    <property type="evidence" value="ECO:0000318"/>
    <property type="project" value="GO_Central"/>
</dbReference>
<protein>
    <recommendedName>
        <fullName evidence="9">Endothelin-3</fullName>
    </recommendedName>
    <alternativeName>
        <fullName evidence="10">Preproendothelin-3</fullName>
    </alternativeName>
</protein>
<evidence type="ECO:0000256" key="9">
    <source>
        <dbReference type="ARBA" id="ARBA00040198"/>
    </source>
</evidence>
<dbReference type="SMART" id="SM00272">
    <property type="entry name" value="END"/>
    <property type="match status" value="2"/>
</dbReference>
<comment type="similarity">
    <text evidence="3">Belongs to the endothelin/sarafotoxin family.</text>
</comment>
<evidence type="ECO:0000256" key="8">
    <source>
        <dbReference type="ARBA" id="ARBA00023322"/>
    </source>
</evidence>
<dbReference type="Proteomes" id="UP000186698">
    <property type="component" value="Chromosome 9_10S"/>
</dbReference>
<dbReference type="GO" id="GO:0003100">
    <property type="term" value="P:regulation of systemic arterial blood pressure by endothelin"/>
    <property type="evidence" value="ECO:0000318"/>
    <property type="project" value="GO_Central"/>
</dbReference>
<evidence type="ECO:0000313" key="16">
    <source>
        <dbReference type="Xenbase" id="XB-GENE-17343070"/>
    </source>
</evidence>
<evidence type="ECO:0000256" key="4">
    <source>
        <dbReference type="ARBA" id="ARBA00022525"/>
    </source>
</evidence>
<keyword evidence="8" id="KW-0839">Vasoconstrictor</keyword>
<dbReference type="Xenbase" id="XB-GENE-17343070">
    <property type="gene designation" value="edn3.S"/>
</dbReference>
<dbReference type="GO" id="GO:0005615">
    <property type="term" value="C:extracellular space"/>
    <property type="evidence" value="ECO:0000318"/>
    <property type="project" value="GO_Central"/>
</dbReference>
<evidence type="ECO:0000256" key="12">
    <source>
        <dbReference type="SAM" id="SignalP"/>
    </source>
</evidence>
<name>A0A8J0TZ89_XENLA</name>
<proteinExistence type="inferred from homology"/>
<keyword evidence="6" id="KW-0838">Vasoactive</keyword>
<evidence type="ECO:0000256" key="2">
    <source>
        <dbReference type="ARBA" id="ARBA00004613"/>
    </source>
</evidence>
<evidence type="ECO:0000256" key="3">
    <source>
        <dbReference type="ARBA" id="ARBA00010959"/>
    </source>
</evidence>
<keyword evidence="7" id="KW-1015">Disulfide bond</keyword>
<dbReference type="AGR" id="Xenbase:XB-GENE-17343070"/>
<evidence type="ECO:0000256" key="10">
    <source>
        <dbReference type="ARBA" id="ARBA00041850"/>
    </source>
</evidence>
<reference evidence="15" key="1">
    <citation type="submission" date="2025-08" db="UniProtKB">
        <authorList>
            <consortium name="RefSeq"/>
        </authorList>
    </citation>
    <scope>IDENTIFICATION</scope>
    <source>
        <strain evidence="15">J_2021</strain>
        <tissue evidence="15">Erythrocytes</tissue>
    </source>
</reference>
<dbReference type="Pfam" id="PF00322">
    <property type="entry name" value="Endothelin"/>
    <property type="match status" value="1"/>
</dbReference>
<gene>
    <name evidence="15 16" type="primary">edn3.S</name>
</gene>
<sequence length="201" mass="22474">MELRVIILLGIIVTSNTGFAAVVSQPQPTGGKLLNQLLREGARKGSRGEKESETNPLQPTGSVPLFTASPGPQGTPIPGYEQRSRTSHLAGDSGGAHRRDRRCTCYTYKDKECVYYCHLDIIWINTPERVVPYGLSNYRGKRSAVKRSPEPRSRCSCEDLSDHQCVHFCSTTENRRRRDQSSAVWIQNDSILDQKRLLAEA</sequence>
<feature type="signal peptide" evidence="12">
    <location>
        <begin position="1"/>
        <end position="20"/>
    </location>
</feature>
<evidence type="ECO:0000256" key="7">
    <source>
        <dbReference type="ARBA" id="ARBA00023157"/>
    </source>
</evidence>
<dbReference type="OrthoDB" id="9943124at2759"/>
<feature type="chain" id="PRO_5035280802" description="Endothelin-3" evidence="12">
    <location>
        <begin position="21"/>
        <end position="201"/>
    </location>
</feature>
<evidence type="ECO:0000313" key="14">
    <source>
        <dbReference type="Proteomes" id="UP000186698"/>
    </source>
</evidence>
<dbReference type="KEGG" id="xla:108702637"/>
<feature type="compositionally biased region" description="Basic and acidic residues" evidence="11">
    <location>
        <begin position="41"/>
        <end position="53"/>
    </location>
</feature>
<comment type="subcellular location">
    <subcellularLocation>
        <location evidence="2">Secreted</location>
    </subcellularLocation>
</comment>
<evidence type="ECO:0000259" key="13">
    <source>
        <dbReference type="SMART" id="SM00272"/>
    </source>
</evidence>
<dbReference type="InterPro" id="IPR020475">
    <property type="entry name" value="Endothelin"/>
</dbReference>
<dbReference type="GO" id="GO:0006874">
    <property type="term" value="P:intracellular calcium ion homeostasis"/>
    <property type="evidence" value="ECO:0000318"/>
    <property type="project" value="GO_Central"/>
</dbReference>
<evidence type="ECO:0000256" key="6">
    <source>
        <dbReference type="ARBA" id="ARBA00022858"/>
    </source>
</evidence>
<dbReference type="GeneID" id="108702637"/>
<keyword evidence="4" id="KW-0964">Secreted</keyword>
<feature type="domain" description="Endothelin-like toxin" evidence="13">
    <location>
        <begin position="154"/>
        <end position="175"/>
    </location>
</feature>
<dbReference type="PANTHER" id="PTHR13874">
    <property type="entry name" value="ENDOTHELIN"/>
    <property type="match status" value="1"/>
</dbReference>
<evidence type="ECO:0000256" key="11">
    <source>
        <dbReference type="SAM" id="MobiDB-lite"/>
    </source>
</evidence>
<dbReference type="PANTHER" id="PTHR13874:SF11">
    <property type="entry name" value="ENDOTHELIN-3"/>
    <property type="match status" value="1"/>
</dbReference>
<feature type="domain" description="Endothelin-like toxin" evidence="13">
    <location>
        <begin position="102"/>
        <end position="123"/>
    </location>
</feature>
<dbReference type="PROSITE" id="PS00270">
    <property type="entry name" value="ENDOTHELIN"/>
    <property type="match status" value="1"/>
</dbReference>
<keyword evidence="14" id="KW-1185">Reference proteome</keyword>
<dbReference type="GO" id="GO:0045987">
    <property type="term" value="P:positive regulation of smooth muscle contraction"/>
    <property type="evidence" value="ECO:0000318"/>
    <property type="project" value="GO_Central"/>
</dbReference>
<dbReference type="InterPro" id="IPR019764">
    <property type="entry name" value="Endothelin_toxin_CS"/>
</dbReference>